<dbReference type="RefSeq" id="WP_018920627.1">
    <property type="nucleotide sequence ID" value="NZ_CAJPPY010000078.1"/>
</dbReference>
<feature type="domain" description="DUF4923" evidence="2">
    <location>
        <begin position="42"/>
        <end position="215"/>
    </location>
</feature>
<evidence type="ECO:0000259" key="2">
    <source>
        <dbReference type="Pfam" id="PF16270"/>
    </source>
</evidence>
<proteinExistence type="predicted"/>
<feature type="chain" id="PRO_5019437990" description="DUF4923 domain-containing protein" evidence="1">
    <location>
        <begin position="20"/>
        <end position="215"/>
    </location>
</feature>
<sequence>MNKKIILAAGVLTTTLMLSSCGITTNGSSNNTGGNILSEVLGSMGNANTIGNVLNSVLGIDKPSERDLIGTWHYSEPGVAFTSDNTLAKAGGEVAAAQAKTKLTESYKAIGLRRDNTQLTFNSDKTFSGRILGRSINGTWTYDSSNQKIMMKTLFFTLPVYAKRTTKGMSYLMESKKLLTLLQTASVLSGNSTIQTVGELSKNYDGIRMGFEMKR</sequence>
<dbReference type="AlphaFoldDB" id="A0A448L943"/>
<keyword evidence="1" id="KW-0732">Signal</keyword>
<dbReference type="KEGG" id="poc:NCTC13071_02529"/>
<dbReference type="Proteomes" id="UP000274578">
    <property type="component" value="Chromosome 1"/>
</dbReference>
<dbReference type="PROSITE" id="PS51257">
    <property type="entry name" value="PROKAR_LIPOPROTEIN"/>
    <property type="match status" value="1"/>
</dbReference>
<feature type="signal peptide" evidence="1">
    <location>
        <begin position="1"/>
        <end position="19"/>
    </location>
</feature>
<dbReference type="EMBL" id="LR134384">
    <property type="protein sequence ID" value="VEH16494.1"/>
    <property type="molecule type" value="Genomic_DNA"/>
</dbReference>
<organism evidence="3 4">
    <name type="scientific">Segatella oris</name>
    <dbReference type="NCBI Taxonomy" id="28135"/>
    <lineage>
        <taxon>Bacteria</taxon>
        <taxon>Pseudomonadati</taxon>
        <taxon>Bacteroidota</taxon>
        <taxon>Bacteroidia</taxon>
        <taxon>Bacteroidales</taxon>
        <taxon>Prevotellaceae</taxon>
        <taxon>Segatella</taxon>
    </lineage>
</organism>
<dbReference type="Pfam" id="PF16270">
    <property type="entry name" value="DUF4923"/>
    <property type="match status" value="1"/>
</dbReference>
<gene>
    <name evidence="3" type="ORF">NCTC13071_02529</name>
</gene>
<protein>
    <recommendedName>
        <fullName evidence="2">DUF4923 domain-containing protein</fullName>
    </recommendedName>
</protein>
<reference evidence="3 4" key="1">
    <citation type="submission" date="2018-12" db="EMBL/GenBank/DDBJ databases">
        <authorList>
            <consortium name="Pathogen Informatics"/>
        </authorList>
    </citation>
    <scope>NUCLEOTIDE SEQUENCE [LARGE SCALE GENOMIC DNA]</scope>
    <source>
        <strain evidence="3 4">NCTC13071</strain>
    </source>
</reference>
<evidence type="ECO:0000313" key="4">
    <source>
        <dbReference type="Proteomes" id="UP000274578"/>
    </source>
</evidence>
<dbReference type="GeneID" id="85013263"/>
<name>A0A448L943_9BACT</name>
<evidence type="ECO:0000256" key="1">
    <source>
        <dbReference type="SAM" id="SignalP"/>
    </source>
</evidence>
<accession>A0A448L943</accession>
<evidence type="ECO:0000313" key="3">
    <source>
        <dbReference type="EMBL" id="VEH16494.1"/>
    </source>
</evidence>
<dbReference type="InterPro" id="IPR032575">
    <property type="entry name" value="DUF4923"/>
</dbReference>